<proteinExistence type="predicted"/>
<name>A0A915LBR5_ROMCU</name>
<sequence length="70" mass="8203">MCAEEKNQKHQTNTKSERMKVINATKNAVKSQCLEKKGERRMLKNRKAADRRNAILEKNYVKGNTRERKA</sequence>
<keyword evidence="2" id="KW-1185">Reference proteome</keyword>
<accession>A0A915LBR5</accession>
<reference evidence="3" key="1">
    <citation type="submission" date="2022-11" db="UniProtKB">
        <authorList>
            <consortium name="WormBaseParasite"/>
        </authorList>
    </citation>
    <scope>IDENTIFICATION</scope>
</reference>
<evidence type="ECO:0000313" key="3">
    <source>
        <dbReference type="WBParaSite" id="nRc.2.0.1.t48297-RA"/>
    </source>
</evidence>
<evidence type="ECO:0000256" key="1">
    <source>
        <dbReference type="SAM" id="MobiDB-lite"/>
    </source>
</evidence>
<organism evidence="2 3">
    <name type="scientific">Romanomermis culicivorax</name>
    <name type="common">Nematode worm</name>
    <dbReference type="NCBI Taxonomy" id="13658"/>
    <lineage>
        <taxon>Eukaryota</taxon>
        <taxon>Metazoa</taxon>
        <taxon>Ecdysozoa</taxon>
        <taxon>Nematoda</taxon>
        <taxon>Enoplea</taxon>
        <taxon>Dorylaimia</taxon>
        <taxon>Mermithida</taxon>
        <taxon>Mermithoidea</taxon>
        <taxon>Mermithidae</taxon>
        <taxon>Romanomermis</taxon>
    </lineage>
</organism>
<dbReference type="WBParaSite" id="nRc.2.0.1.t48297-RA">
    <property type="protein sequence ID" value="nRc.2.0.1.t48297-RA"/>
    <property type="gene ID" value="nRc.2.0.1.g48297"/>
</dbReference>
<dbReference type="AlphaFoldDB" id="A0A915LBR5"/>
<evidence type="ECO:0000313" key="2">
    <source>
        <dbReference type="Proteomes" id="UP000887565"/>
    </source>
</evidence>
<dbReference type="Proteomes" id="UP000887565">
    <property type="component" value="Unplaced"/>
</dbReference>
<protein>
    <submittedName>
        <fullName evidence="3">Uncharacterized protein</fullName>
    </submittedName>
</protein>
<feature type="compositionally biased region" description="Basic and acidic residues" evidence="1">
    <location>
        <begin position="39"/>
        <end position="55"/>
    </location>
</feature>
<feature type="region of interest" description="Disordered" evidence="1">
    <location>
        <begin position="39"/>
        <end position="70"/>
    </location>
</feature>